<dbReference type="Pfam" id="PF01740">
    <property type="entry name" value="STAS"/>
    <property type="match status" value="1"/>
</dbReference>
<dbReference type="PROSITE" id="PS50801">
    <property type="entry name" value="STAS"/>
    <property type="match status" value="1"/>
</dbReference>
<gene>
    <name evidence="2" type="ORF">ENS64_02225</name>
</gene>
<reference evidence="2" key="1">
    <citation type="journal article" date="2020" name="mSystems">
        <title>Genome- and Community-Level Interaction Insights into Carbon Utilization and Element Cycling Functions of Hydrothermarchaeota in Hydrothermal Sediment.</title>
        <authorList>
            <person name="Zhou Z."/>
            <person name="Liu Y."/>
            <person name="Xu W."/>
            <person name="Pan J."/>
            <person name="Luo Z.H."/>
            <person name="Li M."/>
        </authorList>
    </citation>
    <scope>NUCLEOTIDE SEQUENCE [LARGE SCALE GENOMIC DNA]</scope>
    <source>
        <strain evidence="2">SpSt-508</strain>
    </source>
</reference>
<dbReference type="InterPro" id="IPR036513">
    <property type="entry name" value="STAS_dom_sf"/>
</dbReference>
<organism evidence="2">
    <name type="scientific">Schlesneria paludicola</name>
    <dbReference type="NCBI Taxonomy" id="360056"/>
    <lineage>
        <taxon>Bacteria</taxon>
        <taxon>Pseudomonadati</taxon>
        <taxon>Planctomycetota</taxon>
        <taxon>Planctomycetia</taxon>
        <taxon>Planctomycetales</taxon>
        <taxon>Planctomycetaceae</taxon>
        <taxon>Schlesneria</taxon>
    </lineage>
</organism>
<accession>A0A7C4LJC7</accession>
<dbReference type="PANTHER" id="PTHR33495:SF2">
    <property type="entry name" value="ANTI-SIGMA FACTOR ANTAGONIST TM_1081-RELATED"/>
    <property type="match status" value="1"/>
</dbReference>
<dbReference type="GO" id="GO:0043856">
    <property type="term" value="F:anti-sigma factor antagonist activity"/>
    <property type="evidence" value="ECO:0007669"/>
    <property type="project" value="TreeGrafter"/>
</dbReference>
<dbReference type="Gene3D" id="3.30.750.24">
    <property type="entry name" value="STAS domain"/>
    <property type="match status" value="1"/>
</dbReference>
<dbReference type="SUPFAM" id="SSF52091">
    <property type="entry name" value="SpoIIaa-like"/>
    <property type="match status" value="1"/>
</dbReference>
<dbReference type="AlphaFoldDB" id="A0A7C4LJC7"/>
<dbReference type="EMBL" id="DSVQ01000005">
    <property type="protein sequence ID" value="HGT38075.1"/>
    <property type="molecule type" value="Genomic_DNA"/>
</dbReference>
<dbReference type="CDD" id="cd07043">
    <property type="entry name" value="STAS_anti-anti-sigma_factors"/>
    <property type="match status" value="1"/>
</dbReference>
<name>A0A7C4LJC7_9PLAN</name>
<proteinExistence type="predicted"/>
<protein>
    <submittedName>
        <fullName evidence="2">Anti-sigma factor antagonist</fullName>
    </submittedName>
</protein>
<dbReference type="InterPro" id="IPR002645">
    <property type="entry name" value="STAS_dom"/>
</dbReference>
<sequence length="125" mass="14145">MRPMSDMAYLQQFRDGNVTVLELSSKCRLLEEVLLDAVGQELMQAAQAAVPPMVVIDLSRTEFFGSGFIEVLFRVWNRIQQKEGGQLALCALQPYCREVLEITHLDKLWPLYETRADAVAALNKS</sequence>
<comment type="caution">
    <text evidence="2">The sequence shown here is derived from an EMBL/GenBank/DDBJ whole genome shotgun (WGS) entry which is preliminary data.</text>
</comment>
<evidence type="ECO:0000259" key="1">
    <source>
        <dbReference type="PROSITE" id="PS50801"/>
    </source>
</evidence>
<feature type="domain" description="STAS" evidence="1">
    <location>
        <begin position="30"/>
        <end position="122"/>
    </location>
</feature>
<evidence type="ECO:0000313" key="2">
    <source>
        <dbReference type="EMBL" id="HGT38075.1"/>
    </source>
</evidence>
<dbReference type="PANTHER" id="PTHR33495">
    <property type="entry name" value="ANTI-SIGMA FACTOR ANTAGONIST TM_1081-RELATED-RELATED"/>
    <property type="match status" value="1"/>
</dbReference>